<protein>
    <recommendedName>
        <fullName evidence="1">Microbial-type PARG catalytic domain-containing protein</fullName>
    </recommendedName>
</protein>
<dbReference type="Proteomes" id="UP000663852">
    <property type="component" value="Unassembled WGS sequence"/>
</dbReference>
<dbReference type="InterPro" id="IPR019261">
    <property type="entry name" value="PARG_cat_microbial"/>
</dbReference>
<name>A0A814ATC5_ADIRI</name>
<dbReference type="SUPFAM" id="SSF52949">
    <property type="entry name" value="Macro domain-like"/>
    <property type="match status" value="1"/>
</dbReference>
<gene>
    <name evidence="2" type="ORF">EDS130_LOCUS10622</name>
</gene>
<proteinExistence type="predicted"/>
<dbReference type="PANTHER" id="PTHR35596">
    <property type="entry name" value="DUF2263 DOMAIN-CONTAINING PROTEIN"/>
    <property type="match status" value="1"/>
</dbReference>
<dbReference type="Gene3D" id="3.40.220.10">
    <property type="entry name" value="Leucine Aminopeptidase, subunit E, domain 1"/>
    <property type="match status" value="1"/>
</dbReference>
<dbReference type="EMBL" id="CAJNOJ010000037">
    <property type="protein sequence ID" value="CAF0918126.1"/>
    <property type="molecule type" value="Genomic_DNA"/>
</dbReference>
<feature type="domain" description="Microbial-type PARG catalytic" evidence="1">
    <location>
        <begin position="114"/>
        <end position="258"/>
    </location>
</feature>
<evidence type="ECO:0000313" key="3">
    <source>
        <dbReference type="Proteomes" id="UP000663852"/>
    </source>
</evidence>
<organism evidence="2 3">
    <name type="scientific">Adineta ricciae</name>
    <name type="common">Rotifer</name>
    <dbReference type="NCBI Taxonomy" id="249248"/>
    <lineage>
        <taxon>Eukaryota</taxon>
        <taxon>Metazoa</taxon>
        <taxon>Spiralia</taxon>
        <taxon>Gnathifera</taxon>
        <taxon>Rotifera</taxon>
        <taxon>Eurotatoria</taxon>
        <taxon>Bdelloidea</taxon>
        <taxon>Adinetida</taxon>
        <taxon>Adinetidae</taxon>
        <taxon>Adineta</taxon>
    </lineage>
</organism>
<dbReference type="InterPro" id="IPR012664">
    <property type="entry name" value="CHP02452"/>
</dbReference>
<evidence type="ECO:0000313" key="2">
    <source>
        <dbReference type="EMBL" id="CAF0918126.1"/>
    </source>
</evidence>
<sequence length="408" mass="46419">MSLMIVGRKNDDQIGEFHHFYETDERTVVSVSKRNNKKNGPIAAPFGLQIPSALRDPTDVSFSEIELMRMSNDDQARDFALGHIHDHEQFAALWNSTRLRPNTRRWMRKVVQIQTINAIYNHFYRLPNGTKIHLDKQRMAQAARITRRYRNDHIYNIDSQLQFSSTIFVVNGDCLDVALCFKTRFPHSNPVVLNMASKNKPGGGWKNGAGAQEENLHRRTNLCQCLEDPYHEFDSVRSENYYVPEFGGMYSPGVSVFRGSETNGYPFFPDGPKYLSFISCAAYSDPPTETDSDGKLKLCGKNIIENTKKKMSAICSMALENRHDILVLSAMGCGVFKNPPNHMAQLFQEVISRDYHTSFKYIVFAIIDDHNSHKSHNADGNVQPFADVFKVPALSLDELQQTLSQLND</sequence>
<comment type="caution">
    <text evidence="2">The sequence shown here is derived from an EMBL/GenBank/DDBJ whole genome shotgun (WGS) entry which is preliminary data.</text>
</comment>
<reference evidence="2" key="1">
    <citation type="submission" date="2021-02" db="EMBL/GenBank/DDBJ databases">
        <authorList>
            <person name="Nowell W R."/>
        </authorList>
    </citation>
    <scope>NUCLEOTIDE SEQUENCE</scope>
</reference>
<dbReference type="AlphaFoldDB" id="A0A814ATC5"/>
<dbReference type="InterPro" id="IPR043472">
    <property type="entry name" value="Macro_dom-like"/>
</dbReference>
<dbReference type="NCBIfam" id="TIGR02452">
    <property type="entry name" value="TIGR02452 family protein"/>
    <property type="match status" value="1"/>
</dbReference>
<dbReference type="PANTHER" id="PTHR35596:SF1">
    <property type="entry name" value="MICROBIAL-TYPE PARG CATALYTIC DOMAIN-CONTAINING PROTEIN"/>
    <property type="match status" value="1"/>
</dbReference>
<accession>A0A814ATC5</accession>
<dbReference type="OrthoDB" id="9985428at2759"/>
<dbReference type="Pfam" id="PF10021">
    <property type="entry name" value="PARG_cat_microb"/>
    <property type="match status" value="1"/>
</dbReference>
<evidence type="ECO:0000259" key="1">
    <source>
        <dbReference type="Pfam" id="PF10021"/>
    </source>
</evidence>